<sequence>LEYKEVKIISQVLCEDHVGSGDVFLSDNTPLHGPNGIVMKRASLCGICPLVKSNLAYPKDVCTWKSRILPEVIPEN</sequence>
<evidence type="ECO:0000313" key="2">
    <source>
        <dbReference type="EMBL" id="CEK64574.1"/>
    </source>
</evidence>
<accession>A0A0B6Z7T2</accession>
<gene>
    <name evidence="1" type="primary">ORF52175</name>
    <name evidence="2" type="synonym">ORF52180</name>
</gene>
<organism evidence="1">
    <name type="scientific">Arion vulgaris</name>
    <dbReference type="NCBI Taxonomy" id="1028688"/>
    <lineage>
        <taxon>Eukaryota</taxon>
        <taxon>Metazoa</taxon>
        <taxon>Spiralia</taxon>
        <taxon>Lophotrochozoa</taxon>
        <taxon>Mollusca</taxon>
        <taxon>Gastropoda</taxon>
        <taxon>Heterobranchia</taxon>
        <taxon>Euthyneura</taxon>
        <taxon>Panpulmonata</taxon>
        <taxon>Eupulmonata</taxon>
        <taxon>Stylommatophora</taxon>
        <taxon>Helicina</taxon>
        <taxon>Arionoidea</taxon>
        <taxon>Arionidae</taxon>
        <taxon>Arion</taxon>
    </lineage>
</organism>
<protein>
    <submittedName>
        <fullName evidence="1">Uncharacterized protein</fullName>
    </submittedName>
</protein>
<proteinExistence type="predicted"/>
<feature type="non-terminal residue" evidence="1">
    <location>
        <position position="1"/>
    </location>
</feature>
<reference evidence="1" key="1">
    <citation type="submission" date="2014-12" db="EMBL/GenBank/DDBJ databases">
        <title>Insight into the proteome of Arion vulgaris.</title>
        <authorList>
            <person name="Aradska J."/>
            <person name="Bulat T."/>
            <person name="Smidak R."/>
            <person name="Sarate P."/>
            <person name="Gangsoo J."/>
            <person name="Sialana F."/>
            <person name="Bilban M."/>
            <person name="Lubec G."/>
        </authorList>
    </citation>
    <scope>NUCLEOTIDE SEQUENCE</scope>
    <source>
        <tissue evidence="1">Skin</tissue>
    </source>
</reference>
<evidence type="ECO:0000313" key="1">
    <source>
        <dbReference type="EMBL" id="CEK64573.1"/>
    </source>
</evidence>
<name>A0A0B6Z7T2_9EUPU</name>
<dbReference type="AlphaFoldDB" id="A0A0B6Z7T2"/>
<dbReference type="EMBL" id="HACG01017709">
    <property type="protein sequence ID" value="CEK64574.1"/>
    <property type="molecule type" value="Transcribed_RNA"/>
</dbReference>
<dbReference type="EMBL" id="HACG01017708">
    <property type="protein sequence ID" value="CEK64573.1"/>
    <property type="molecule type" value="Transcribed_RNA"/>
</dbReference>